<dbReference type="EMBL" id="CASHTH010002058">
    <property type="protein sequence ID" value="CAI8024198.1"/>
    <property type="molecule type" value="Genomic_DNA"/>
</dbReference>
<keyword evidence="4" id="KW-1185">Reference proteome</keyword>
<feature type="region of interest" description="Disordered" evidence="1">
    <location>
        <begin position="163"/>
        <end position="261"/>
    </location>
</feature>
<evidence type="ECO:0000256" key="2">
    <source>
        <dbReference type="SAM" id="Phobius"/>
    </source>
</evidence>
<keyword evidence="2" id="KW-0812">Transmembrane</keyword>
<dbReference type="Proteomes" id="UP001174909">
    <property type="component" value="Unassembled WGS sequence"/>
</dbReference>
<protein>
    <submittedName>
        <fullName evidence="3">Uncharacterized protein</fullName>
    </submittedName>
</protein>
<evidence type="ECO:0000256" key="1">
    <source>
        <dbReference type="SAM" id="MobiDB-lite"/>
    </source>
</evidence>
<feature type="transmembrane region" description="Helical" evidence="2">
    <location>
        <begin position="76"/>
        <end position="100"/>
    </location>
</feature>
<organism evidence="3 4">
    <name type="scientific">Geodia barretti</name>
    <name type="common">Barrett's horny sponge</name>
    <dbReference type="NCBI Taxonomy" id="519541"/>
    <lineage>
        <taxon>Eukaryota</taxon>
        <taxon>Metazoa</taxon>
        <taxon>Porifera</taxon>
        <taxon>Demospongiae</taxon>
        <taxon>Heteroscleromorpha</taxon>
        <taxon>Tetractinellida</taxon>
        <taxon>Astrophorina</taxon>
        <taxon>Geodiidae</taxon>
        <taxon>Geodia</taxon>
    </lineage>
</organism>
<feature type="compositionally biased region" description="Polar residues" evidence="1">
    <location>
        <begin position="561"/>
        <end position="570"/>
    </location>
</feature>
<reference evidence="3" key="1">
    <citation type="submission" date="2023-03" db="EMBL/GenBank/DDBJ databases">
        <authorList>
            <person name="Steffen K."/>
            <person name="Cardenas P."/>
        </authorList>
    </citation>
    <scope>NUCLEOTIDE SEQUENCE</scope>
</reference>
<feature type="transmembrane region" description="Helical" evidence="2">
    <location>
        <begin position="580"/>
        <end position="604"/>
    </location>
</feature>
<gene>
    <name evidence="3" type="ORF">GBAR_LOCUS14073</name>
</gene>
<accession>A0AA35S7Q2</accession>
<dbReference type="AlphaFoldDB" id="A0AA35S7Q2"/>
<comment type="caution">
    <text evidence="3">The sequence shown here is derived from an EMBL/GenBank/DDBJ whole genome shotgun (WGS) entry which is preliminary data.</text>
</comment>
<proteinExistence type="predicted"/>
<feature type="compositionally biased region" description="Polar residues" evidence="1">
    <location>
        <begin position="206"/>
        <end position="224"/>
    </location>
</feature>
<keyword evidence="2" id="KW-0472">Membrane</keyword>
<sequence length="741" mass="79666">METTPARLPTPTTTSLELLPDIPASSRAMATTPARLPTPTTTSLELLPDEPTLATRLSMSSSPIAQPPRRDFPLQLIFIVPLVVLAGIAFLTICTTFGIICHRHRRKSNVLPFFEEIKFDVQKAPPSFGLITGELLTPYPSQFSLNGEPSATSDTILQTVTLKKGKGEGGVRSGVGSRESGEELSQISVPLPVKEREILGRDLSSSDENGQTDSVTTEPSSSGCVASAAESNGGAPVEISSVSVDESGTERSRVEGSQATEEAQFTKVDGNEMAGAGGNAITGGGGVEEGKPIEEAEVKGQNVDCFPAHFIFDVPSGSGSSSSGNTFHSSVQYQTSCSSGYVTDTSSLLSPLSVQGNHQDITGNMKHEARLPGHRSETESLKTEQILQRQSDNSMCQLSESGSGITTAQFESTLLDVGESFGHSLGSPYYTEQGEGTEFSITDWSCVNYTAEFSWSLDLVVADTTVQLTCTSDTNEEYSPDIPLMFKTSLTHSFPLPLTGEVVCQISGCYEDRDTFTQYLIPVFSFPCLPPPPPPPNSMSPSSTEAPSPSPTLKLYKSQERSTLQPSTSPRNREGGPQELEVVVIAVPLSTLLGAAVILCLVGFCVYESHKQLCGDNGKNFVLRPQDEEYDQSYSPILTDIKNHKFCSTETILEQPVWETTVERDTTPSPIAEEGVDNVSTASSQHPFSSLSSEQLAASTHQGTVEDSVPAASISPNTTENDDEITSEEIEKHFWTREPWR</sequence>
<evidence type="ECO:0000313" key="4">
    <source>
        <dbReference type="Proteomes" id="UP001174909"/>
    </source>
</evidence>
<feature type="compositionally biased region" description="Polar residues" evidence="1">
    <location>
        <begin position="678"/>
        <end position="705"/>
    </location>
</feature>
<keyword evidence="2" id="KW-1133">Transmembrane helix</keyword>
<feature type="region of interest" description="Disordered" evidence="1">
    <location>
        <begin position="532"/>
        <end position="576"/>
    </location>
</feature>
<feature type="region of interest" description="Disordered" evidence="1">
    <location>
        <begin position="660"/>
        <end position="741"/>
    </location>
</feature>
<evidence type="ECO:0000313" key="3">
    <source>
        <dbReference type="EMBL" id="CAI8024198.1"/>
    </source>
</evidence>
<feature type="compositionally biased region" description="Basic and acidic residues" evidence="1">
    <location>
        <begin position="729"/>
        <end position="741"/>
    </location>
</feature>
<name>A0AA35S7Q2_GEOBA</name>